<dbReference type="RefSeq" id="YP_008003566.1">
    <property type="nucleotide sequence ID" value="NC_021246.1"/>
</dbReference>
<accession>A0A916P1C2</accession>
<dbReference type="KEGG" id="vg:15613671"/>
<gene>
    <name evidence="1" type="ORF">MYSEV_049</name>
</gene>
<dbReference type="Proteomes" id="UP000792671">
    <property type="component" value="Genome"/>
</dbReference>
<evidence type="ECO:0000313" key="1">
    <source>
        <dbReference type="EMBL" id="CCU56247.1"/>
    </source>
</evidence>
<evidence type="ECO:0000313" key="2">
    <source>
        <dbReference type="Proteomes" id="UP000792671"/>
    </source>
</evidence>
<proteinExistence type="predicted"/>
<sequence>MEDYSDTIELIDNIIGYDVSNIFTYKNSIIKMLLIFNKLNKLIKCIIKYDENNIIIEHNDYYEIKCRESDLFKFLAVKCFAPDYYIALLNISSNNI</sequence>
<keyword evidence="2" id="KW-1185">Reference proteome</keyword>
<reference evidence="1 2" key="1">
    <citation type="journal article" date="2013" name="J. Virol.">
        <title>New Insights into the Evolution of Entomopoxvirinae from the Complete Genome Sequences of Four Entomopoxviruses Infecting Adoxophyes honmai, Choristoneura biennis, Choristoneura rosaceana, and Mythimna separata.</title>
        <authorList>
            <person name="Theze J."/>
            <person name="Takatsuka J."/>
            <person name="Li Z."/>
            <person name="Gallais J."/>
            <person name="Doucet D."/>
            <person name="Arif B."/>
            <person name="Nakai M."/>
            <person name="Herniou E.A."/>
        </authorList>
    </citation>
    <scope>NUCLEOTIDE SEQUENCE [LARGE SCALE GENOMIC DNA]</scope>
</reference>
<name>A0A916P1C2_9POXV</name>
<protein>
    <submittedName>
        <fullName evidence="1">Uncharacterized protein</fullName>
    </submittedName>
</protein>
<dbReference type="EMBL" id="HF679134">
    <property type="protein sequence ID" value="CCU56247.1"/>
    <property type="molecule type" value="Genomic_DNA"/>
</dbReference>
<organism evidence="1 2">
    <name type="scientific">Mythimna separata entomopoxvirus 'L'</name>
    <dbReference type="NCBI Taxonomy" id="1293572"/>
    <lineage>
        <taxon>Viruses</taxon>
        <taxon>Varidnaviria</taxon>
        <taxon>Bamfordvirae</taxon>
        <taxon>Nucleocytoviricota</taxon>
        <taxon>Pokkesviricetes</taxon>
        <taxon>Chitovirales</taxon>
        <taxon>Poxviridae</taxon>
        <taxon>Entomopoxvirinae</taxon>
        <taxon>Betaentomopoxvirus</taxon>
        <taxon>Betaentomopoxvirus mseparata</taxon>
        <taxon>Mythimna separata entomopoxvirus</taxon>
    </lineage>
</organism>
<dbReference type="GeneID" id="15613671"/>